<dbReference type="InterPro" id="IPR003736">
    <property type="entry name" value="PAAI_dom"/>
</dbReference>
<feature type="domain" description="Thioesterase" evidence="2">
    <location>
        <begin position="53"/>
        <end position="126"/>
    </location>
</feature>
<proteinExistence type="predicted"/>
<dbReference type="NCBIfam" id="TIGR00369">
    <property type="entry name" value="unchar_dom_1"/>
    <property type="match status" value="1"/>
</dbReference>
<keyword evidence="4" id="KW-1185">Reference proteome</keyword>
<comment type="caution">
    <text evidence="3">The sequence shown here is derived from an EMBL/GenBank/DDBJ whole genome shotgun (WGS) entry which is preliminary data.</text>
</comment>
<evidence type="ECO:0000313" key="4">
    <source>
        <dbReference type="Proteomes" id="UP001589683"/>
    </source>
</evidence>
<evidence type="ECO:0000313" key="3">
    <source>
        <dbReference type="EMBL" id="MFB9230555.1"/>
    </source>
</evidence>
<reference evidence="3 4" key="1">
    <citation type="submission" date="2024-09" db="EMBL/GenBank/DDBJ databases">
        <authorList>
            <person name="Sun Q."/>
            <person name="Mori K."/>
        </authorList>
    </citation>
    <scope>NUCLEOTIDE SEQUENCE [LARGE SCALE GENOMIC DNA]</scope>
    <source>
        <strain evidence="3 4">CECT 8726</strain>
    </source>
</reference>
<dbReference type="Gene3D" id="3.10.129.10">
    <property type="entry name" value="Hotdog Thioesterase"/>
    <property type="match status" value="1"/>
</dbReference>
<dbReference type="CDD" id="cd03443">
    <property type="entry name" value="PaaI_thioesterase"/>
    <property type="match status" value="1"/>
</dbReference>
<organism evidence="3 4">
    <name type="scientific">Pseudohalocynthiibacter aestuariivivens</name>
    <dbReference type="NCBI Taxonomy" id="1591409"/>
    <lineage>
        <taxon>Bacteria</taxon>
        <taxon>Pseudomonadati</taxon>
        <taxon>Pseudomonadota</taxon>
        <taxon>Alphaproteobacteria</taxon>
        <taxon>Rhodobacterales</taxon>
        <taxon>Paracoccaceae</taxon>
        <taxon>Pseudohalocynthiibacter</taxon>
    </lineage>
</organism>
<dbReference type="InterPro" id="IPR029069">
    <property type="entry name" value="HotDog_dom_sf"/>
</dbReference>
<accession>A0ABV5JBT5</accession>
<dbReference type="EC" id="3.1.2.-" evidence="3"/>
<dbReference type="Pfam" id="PF03061">
    <property type="entry name" value="4HBT"/>
    <property type="match status" value="1"/>
</dbReference>
<dbReference type="SUPFAM" id="SSF54637">
    <property type="entry name" value="Thioesterase/thiol ester dehydrase-isomerase"/>
    <property type="match status" value="1"/>
</dbReference>
<dbReference type="RefSeq" id="WP_213887552.1">
    <property type="nucleotide sequence ID" value="NZ_JAGFNU010000001.1"/>
</dbReference>
<evidence type="ECO:0000259" key="2">
    <source>
        <dbReference type="Pfam" id="PF03061"/>
    </source>
</evidence>
<gene>
    <name evidence="3" type="ORF">ACFFUT_01995</name>
</gene>
<dbReference type="EMBL" id="JBHMEA010000007">
    <property type="protein sequence ID" value="MFB9230555.1"/>
    <property type="molecule type" value="Genomic_DNA"/>
</dbReference>
<sequence length="145" mass="15407">MQFEPKARDFKARVRASFAAQGMMNTLQAKLEKVDAGQCKITAPIIPKTGQQHGFAHAGLSFSIGDSAAGYAALSLMDSLSEVVTAEIKINLIAPAKGDHLEAIGKVIRPGNRLFTVQSDVYAIDGSIRTHIAILLGTMVAVRTA</sequence>
<dbReference type="InterPro" id="IPR006683">
    <property type="entry name" value="Thioestr_dom"/>
</dbReference>
<dbReference type="Proteomes" id="UP001589683">
    <property type="component" value="Unassembled WGS sequence"/>
</dbReference>
<dbReference type="GO" id="GO:0016787">
    <property type="term" value="F:hydrolase activity"/>
    <property type="evidence" value="ECO:0007669"/>
    <property type="project" value="UniProtKB-KW"/>
</dbReference>
<keyword evidence="1 3" id="KW-0378">Hydrolase</keyword>
<name>A0ABV5JBT5_9RHOB</name>
<evidence type="ECO:0000256" key="1">
    <source>
        <dbReference type="ARBA" id="ARBA00022801"/>
    </source>
</evidence>
<protein>
    <submittedName>
        <fullName evidence="3">PaaI family thioesterase</fullName>
        <ecNumber evidence="3">3.1.2.-</ecNumber>
    </submittedName>
</protein>